<dbReference type="PANTHER" id="PTHR33572">
    <property type="entry name" value="SPORE DEVELOPMENT REGULATOR VOSA"/>
    <property type="match status" value="1"/>
</dbReference>
<evidence type="ECO:0000313" key="7">
    <source>
        <dbReference type="EMBL" id="OSX58411.1"/>
    </source>
</evidence>
<dbReference type="Gene3D" id="2.60.40.3960">
    <property type="entry name" value="Velvet domain"/>
    <property type="match status" value="1"/>
</dbReference>
<gene>
    <name evidence="7" type="ORF">POSPLADRAFT_1173812</name>
</gene>
<feature type="region of interest" description="Disordered" evidence="5">
    <location>
        <begin position="325"/>
        <end position="401"/>
    </location>
</feature>
<dbReference type="OrthoDB" id="5599552at2759"/>
<feature type="compositionally biased region" description="Low complexity" evidence="5">
    <location>
        <begin position="340"/>
        <end position="354"/>
    </location>
</feature>
<dbReference type="GeneID" id="36333202"/>
<evidence type="ECO:0000259" key="6">
    <source>
        <dbReference type="PROSITE" id="PS51821"/>
    </source>
</evidence>
<dbReference type="RefSeq" id="XP_024335205.1">
    <property type="nucleotide sequence ID" value="XM_024488253.1"/>
</dbReference>
<dbReference type="InterPro" id="IPR038491">
    <property type="entry name" value="Velvet_dom_sf"/>
</dbReference>
<keyword evidence="8" id="KW-1185">Reference proteome</keyword>
<evidence type="ECO:0000256" key="3">
    <source>
        <dbReference type="ARBA" id="ARBA00023163"/>
    </source>
</evidence>
<organism evidence="7 8">
    <name type="scientific">Postia placenta MAD-698-R-SB12</name>
    <dbReference type="NCBI Taxonomy" id="670580"/>
    <lineage>
        <taxon>Eukaryota</taxon>
        <taxon>Fungi</taxon>
        <taxon>Dikarya</taxon>
        <taxon>Basidiomycota</taxon>
        <taxon>Agaricomycotina</taxon>
        <taxon>Agaricomycetes</taxon>
        <taxon>Polyporales</taxon>
        <taxon>Adustoporiaceae</taxon>
        <taxon>Rhodonia</taxon>
    </lineage>
</organism>
<dbReference type="Proteomes" id="UP000194127">
    <property type="component" value="Unassembled WGS sequence"/>
</dbReference>
<proteinExistence type="predicted"/>
<feature type="domain" description="Velvet" evidence="6">
    <location>
        <begin position="29"/>
        <end position="321"/>
    </location>
</feature>
<comment type="subcellular location">
    <subcellularLocation>
        <location evidence="1">Nucleus</location>
    </subcellularLocation>
</comment>
<dbReference type="Pfam" id="PF11754">
    <property type="entry name" value="Velvet"/>
    <property type="match status" value="1"/>
</dbReference>
<keyword evidence="2" id="KW-0805">Transcription regulation</keyword>
<keyword evidence="3" id="KW-0804">Transcription</keyword>
<dbReference type="EMBL" id="KZ110605">
    <property type="protein sequence ID" value="OSX58411.1"/>
    <property type="molecule type" value="Genomic_DNA"/>
</dbReference>
<evidence type="ECO:0000256" key="1">
    <source>
        <dbReference type="ARBA" id="ARBA00004123"/>
    </source>
</evidence>
<reference evidence="7 8" key="1">
    <citation type="submission" date="2017-04" db="EMBL/GenBank/DDBJ databases">
        <title>Genome Sequence of the Model Brown-Rot Fungus Postia placenta SB12.</title>
        <authorList>
            <consortium name="DOE Joint Genome Institute"/>
            <person name="Gaskell J."/>
            <person name="Kersten P."/>
            <person name="Larrondo L.F."/>
            <person name="Canessa P."/>
            <person name="Martinez D."/>
            <person name="Hibbett D."/>
            <person name="Schmoll M."/>
            <person name="Kubicek C.P."/>
            <person name="Martinez A.T."/>
            <person name="Yadav J."/>
            <person name="Master E."/>
            <person name="Magnuson J.K."/>
            <person name="James T."/>
            <person name="Yaver D."/>
            <person name="Berka R."/>
            <person name="Labutti K."/>
            <person name="Lipzen A."/>
            <person name="Aerts A."/>
            <person name="Barry K."/>
            <person name="Henrissat B."/>
            <person name="Blanchette R."/>
            <person name="Grigoriev I."/>
            <person name="Cullen D."/>
        </authorList>
    </citation>
    <scope>NUCLEOTIDE SEQUENCE [LARGE SCALE GENOMIC DNA]</scope>
    <source>
        <strain evidence="7 8">MAD-698-R-SB12</strain>
    </source>
</reference>
<evidence type="ECO:0000256" key="2">
    <source>
        <dbReference type="ARBA" id="ARBA00023015"/>
    </source>
</evidence>
<dbReference type="InterPro" id="IPR037525">
    <property type="entry name" value="Velvet_dom"/>
</dbReference>
<feature type="compositionally biased region" description="Basic and acidic residues" evidence="5">
    <location>
        <begin position="325"/>
        <end position="339"/>
    </location>
</feature>
<evidence type="ECO:0000313" key="8">
    <source>
        <dbReference type="Proteomes" id="UP000194127"/>
    </source>
</evidence>
<feature type="compositionally biased region" description="Basic and acidic residues" evidence="5">
    <location>
        <begin position="384"/>
        <end position="393"/>
    </location>
</feature>
<evidence type="ECO:0000256" key="5">
    <source>
        <dbReference type="SAM" id="MobiDB-lite"/>
    </source>
</evidence>
<dbReference type="PANTHER" id="PTHR33572:SF3">
    <property type="entry name" value="VELVET COMPLEX SUBUNIT B"/>
    <property type="match status" value="1"/>
</dbReference>
<feature type="compositionally biased region" description="Basic residues" evidence="5">
    <location>
        <begin position="374"/>
        <end position="383"/>
    </location>
</feature>
<protein>
    <recommendedName>
        <fullName evidence="6">Velvet domain-containing protein</fullName>
    </recommendedName>
</protein>
<name>A0A1X6MPT5_9APHY</name>
<dbReference type="GO" id="GO:0005634">
    <property type="term" value="C:nucleus"/>
    <property type="evidence" value="ECO:0007669"/>
    <property type="project" value="UniProtKB-SubCell"/>
</dbReference>
<sequence>MSQTFPQARRIASSPIGKPVAFVTGQFAGHTLRAELEELQKADLGRKYARKDRRPLDPPPVVQFRLFEVFNHGTPRETESEFDNYDEVTNLGILCHVDLFPITEDTDDADELSGGGTVQNTTPVSYIDSTSGQDFSMSAFPPSSTSLQMLSSPASPNMSQSYALSQGYPLSVILPSLPIPASRPLFDHTNSYPVQSASIGGEADTDIVAYYGDHPIRESSKCTHALAGTTFVQSASLEYNGKKVLMFVFSDLAVKIEGTFVLRYRVFNISSNAFVGSGIPILAECYGGPFKIYSTKEFPGLRASTDLTKHISFHGVRLNLRENERKRRKKNEIEAERRAAAAAADDNMSEADSSPAALSPVSCEPSTSAARTTGIRRSKRNKRQNRDKGRNSEDDSGDFDA</sequence>
<accession>A0A1X6MPT5</accession>
<dbReference type="InterPro" id="IPR021740">
    <property type="entry name" value="Velvet"/>
</dbReference>
<keyword evidence="4" id="KW-0539">Nucleus</keyword>
<dbReference type="PROSITE" id="PS51821">
    <property type="entry name" value="VELVET"/>
    <property type="match status" value="1"/>
</dbReference>
<evidence type="ECO:0000256" key="4">
    <source>
        <dbReference type="ARBA" id="ARBA00023242"/>
    </source>
</evidence>
<dbReference type="AlphaFoldDB" id="A0A1X6MPT5"/>